<dbReference type="InterPro" id="IPR013791">
    <property type="entry name" value="RNA3'-term_phos_cycl_insert"/>
</dbReference>
<evidence type="ECO:0000313" key="9">
    <source>
        <dbReference type="Proteomes" id="UP000807825"/>
    </source>
</evidence>
<dbReference type="SUPFAM" id="SSF55205">
    <property type="entry name" value="EPT/RTPC-like"/>
    <property type="match status" value="1"/>
</dbReference>
<dbReference type="InterPro" id="IPR037136">
    <property type="entry name" value="RNA3'_phos_cyclase_dom_sf"/>
</dbReference>
<dbReference type="SUPFAM" id="SSF52913">
    <property type="entry name" value="RNA 3'-terminal phosphate cyclase, RPTC, insert domain"/>
    <property type="match status" value="1"/>
</dbReference>
<evidence type="ECO:0000256" key="5">
    <source>
        <dbReference type="NCBIfam" id="TIGR03399"/>
    </source>
</evidence>
<dbReference type="Pfam" id="PF01137">
    <property type="entry name" value="RTC"/>
    <property type="match status" value="1"/>
</dbReference>
<dbReference type="InterPro" id="IPR000228">
    <property type="entry name" value="RNA3'_term_phos_cyc"/>
</dbReference>
<keyword evidence="2" id="KW-0436">Ligase</keyword>
<evidence type="ECO:0000256" key="2">
    <source>
        <dbReference type="ARBA" id="ARBA00022598"/>
    </source>
</evidence>
<dbReference type="InterPro" id="IPR023797">
    <property type="entry name" value="RNA3'_phos_cyclase_dom"/>
</dbReference>
<evidence type="ECO:0000256" key="1">
    <source>
        <dbReference type="ARBA" id="ARBA00009206"/>
    </source>
</evidence>
<dbReference type="InterPro" id="IPR017770">
    <property type="entry name" value="RNA3'_term_phos_cyc_type_1"/>
</dbReference>
<comment type="caution">
    <text evidence="8">The sequence shown here is derived from an EMBL/GenBank/DDBJ whole genome shotgun (WGS) entry which is preliminary data.</text>
</comment>
<comment type="catalytic activity">
    <reaction evidence="4">
        <text>a 3'-end 3'-phospho-ribonucleotide-RNA + ATP = a 3'-end 2',3'-cyclophospho-ribonucleotide-RNA + AMP + diphosphate</text>
        <dbReference type="Rhea" id="RHEA:23976"/>
        <dbReference type="Rhea" id="RHEA-COMP:10463"/>
        <dbReference type="Rhea" id="RHEA-COMP:10464"/>
        <dbReference type="ChEBI" id="CHEBI:30616"/>
        <dbReference type="ChEBI" id="CHEBI:33019"/>
        <dbReference type="ChEBI" id="CHEBI:83062"/>
        <dbReference type="ChEBI" id="CHEBI:83064"/>
        <dbReference type="ChEBI" id="CHEBI:456215"/>
        <dbReference type="EC" id="6.5.1.4"/>
    </reaction>
</comment>
<dbReference type="GO" id="GO:0000166">
    <property type="term" value="F:nucleotide binding"/>
    <property type="evidence" value="ECO:0007669"/>
    <property type="project" value="UniProtKB-KW"/>
</dbReference>
<dbReference type="AlphaFoldDB" id="A0A9D6UZZ1"/>
<dbReference type="InterPro" id="IPR036553">
    <property type="entry name" value="RPTC_insert"/>
</dbReference>
<evidence type="ECO:0000256" key="3">
    <source>
        <dbReference type="ARBA" id="ARBA00022741"/>
    </source>
</evidence>
<sequence length="357" mass="38385">MIEIDGSMHSGSGTILRYAVALATLKRESLHITHIRNKRPKPGLRRQHLQAVEAACAISGGHAEGAEVGSQEILFTPGRTIPGGEFRFDIGSAGSATMAAFTLIPPCLFASSASKITIAGGLFQDFAPSFFHMQRVLLPLLRKMGADLNLRMLRPGYVPDGQGQLEMTVKPARSPLKPLNMVDRGSVEAVNGIALSSHLTEQMVSRRMARRALNLLRDQGFQAKIDEMNDSSAVQRGAALVLWAQTDTGCILGADQAGKRGRKSESIADFVAKSLMQDLDSSATTDRHLADQLIMFAALADGTTRYTIPITTDHVESNLWLVDTILGAKADLDGNLLSIHGMAFESPDTCGCSVKCL</sequence>
<feature type="domain" description="RNA 3'-terminal phosphate cyclase" evidence="6">
    <location>
        <begin position="9"/>
        <end position="330"/>
    </location>
</feature>
<evidence type="ECO:0000259" key="7">
    <source>
        <dbReference type="Pfam" id="PF05189"/>
    </source>
</evidence>
<accession>A0A9D6UZZ1</accession>
<name>A0A9D6UZZ1_9BACT</name>
<dbReference type="PANTHER" id="PTHR11096">
    <property type="entry name" value="RNA 3' TERMINAL PHOSPHATE CYCLASE"/>
    <property type="match status" value="1"/>
</dbReference>
<evidence type="ECO:0000256" key="4">
    <source>
        <dbReference type="ARBA" id="ARBA00024481"/>
    </source>
</evidence>
<dbReference type="PANTHER" id="PTHR11096:SF0">
    <property type="entry name" value="RNA 3'-TERMINAL PHOSPHATE CYCLASE"/>
    <property type="match status" value="1"/>
</dbReference>
<dbReference type="Proteomes" id="UP000807825">
    <property type="component" value="Unassembled WGS sequence"/>
</dbReference>
<dbReference type="Gene3D" id="3.65.10.20">
    <property type="entry name" value="RNA 3'-terminal phosphate cyclase domain"/>
    <property type="match status" value="1"/>
</dbReference>
<reference evidence="8" key="1">
    <citation type="submission" date="2020-07" db="EMBL/GenBank/DDBJ databases">
        <title>Huge and variable diversity of episymbiotic CPR bacteria and DPANN archaea in groundwater ecosystems.</title>
        <authorList>
            <person name="He C.Y."/>
            <person name="Keren R."/>
            <person name="Whittaker M."/>
            <person name="Farag I.F."/>
            <person name="Doudna J."/>
            <person name="Cate J.H.D."/>
            <person name="Banfield J.F."/>
        </authorList>
    </citation>
    <scope>NUCLEOTIDE SEQUENCE</scope>
    <source>
        <strain evidence="8">NC_groundwater_1664_Pr3_B-0.1um_52_9</strain>
    </source>
</reference>
<evidence type="ECO:0000259" key="6">
    <source>
        <dbReference type="Pfam" id="PF01137"/>
    </source>
</evidence>
<organism evidence="8 9">
    <name type="scientific">Desulfomonile tiedjei</name>
    <dbReference type="NCBI Taxonomy" id="2358"/>
    <lineage>
        <taxon>Bacteria</taxon>
        <taxon>Pseudomonadati</taxon>
        <taxon>Thermodesulfobacteriota</taxon>
        <taxon>Desulfomonilia</taxon>
        <taxon>Desulfomonilales</taxon>
        <taxon>Desulfomonilaceae</taxon>
        <taxon>Desulfomonile</taxon>
    </lineage>
</organism>
<dbReference type="EC" id="6.5.1.4" evidence="5"/>
<dbReference type="PIRSF" id="PIRSF005378">
    <property type="entry name" value="RNA3'_term_phos_cycl_euk"/>
    <property type="match status" value="1"/>
</dbReference>
<dbReference type="InterPro" id="IPR013792">
    <property type="entry name" value="RNA3'P_cycl/enolpyr_Trfase_a/b"/>
</dbReference>
<dbReference type="Pfam" id="PF05189">
    <property type="entry name" value="RTC_insert"/>
    <property type="match status" value="1"/>
</dbReference>
<keyword evidence="3" id="KW-0547">Nucleotide-binding</keyword>
<dbReference type="GO" id="GO:0003963">
    <property type="term" value="F:RNA-3'-phosphate cyclase activity"/>
    <property type="evidence" value="ECO:0007669"/>
    <property type="project" value="UniProtKB-UniRule"/>
</dbReference>
<evidence type="ECO:0000313" key="8">
    <source>
        <dbReference type="EMBL" id="MBI5249383.1"/>
    </source>
</evidence>
<dbReference type="GO" id="GO:0006396">
    <property type="term" value="P:RNA processing"/>
    <property type="evidence" value="ECO:0007669"/>
    <property type="project" value="UniProtKB-UniRule"/>
</dbReference>
<dbReference type="NCBIfam" id="TIGR03399">
    <property type="entry name" value="RNA_3prim_cycl"/>
    <property type="match status" value="1"/>
</dbReference>
<protein>
    <recommendedName>
        <fullName evidence="5">RNA 3'-terminal phosphate cyclase</fullName>
        <ecNumber evidence="5">6.5.1.4</ecNumber>
    </recommendedName>
</protein>
<comment type="similarity">
    <text evidence="1">Belongs to the RNA 3'-terminal cyclase family. Type 1 subfamily.</text>
</comment>
<proteinExistence type="inferred from homology"/>
<feature type="domain" description="RNA 3'-terminal phosphate cyclase insert" evidence="7">
    <location>
        <begin position="182"/>
        <end position="279"/>
    </location>
</feature>
<dbReference type="Gene3D" id="3.30.360.20">
    <property type="entry name" value="RNA 3'-terminal phosphate cyclase, insert domain"/>
    <property type="match status" value="1"/>
</dbReference>
<gene>
    <name evidence="8" type="primary">rtcA</name>
    <name evidence="8" type="ORF">HY912_07805</name>
</gene>
<dbReference type="EMBL" id="JACRDE010000214">
    <property type="protein sequence ID" value="MBI5249383.1"/>
    <property type="molecule type" value="Genomic_DNA"/>
</dbReference>